<dbReference type="EMBL" id="VSSQ01018303">
    <property type="protein sequence ID" value="MPM61370.1"/>
    <property type="molecule type" value="Genomic_DNA"/>
</dbReference>
<protein>
    <submittedName>
        <fullName evidence="2">Uncharacterized protein</fullName>
    </submittedName>
</protein>
<evidence type="ECO:0000313" key="2">
    <source>
        <dbReference type="EMBL" id="MPM61370.1"/>
    </source>
</evidence>
<organism evidence="2">
    <name type="scientific">bioreactor metagenome</name>
    <dbReference type="NCBI Taxonomy" id="1076179"/>
    <lineage>
        <taxon>unclassified sequences</taxon>
        <taxon>metagenomes</taxon>
        <taxon>ecological metagenomes</taxon>
    </lineage>
</organism>
<reference evidence="2" key="1">
    <citation type="submission" date="2019-08" db="EMBL/GenBank/DDBJ databases">
        <authorList>
            <person name="Kucharzyk K."/>
            <person name="Murdoch R.W."/>
            <person name="Higgins S."/>
            <person name="Loffler F."/>
        </authorList>
    </citation>
    <scope>NUCLEOTIDE SEQUENCE</scope>
</reference>
<accession>A0A645B7D9</accession>
<comment type="caution">
    <text evidence="2">The sequence shown here is derived from an EMBL/GenBank/DDBJ whole genome shotgun (WGS) entry which is preliminary data.</text>
</comment>
<evidence type="ECO:0000256" key="1">
    <source>
        <dbReference type="SAM" id="MobiDB-lite"/>
    </source>
</evidence>
<feature type="compositionally biased region" description="Gly residues" evidence="1">
    <location>
        <begin position="339"/>
        <end position="348"/>
    </location>
</feature>
<name>A0A645B7D9_9ZZZZ</name>
<feature type="compositionally biased region" description="Basic and acidic residues" evidence="1">
    <location>
        <begin position="303"/>
        <end position="314"/>
    </location>
</feature>
<sequence length="360" mass="38845">MDAALGDDQRLGIRRVDDGARLGERENAVLNGADVLEQPGHLPHHPVRIARDAQRHCNHGGHHAGADLAVRPQPQGKARAAQDQQGDHGVVGQLEQADHTHLGVAGFLERLHRIACVLGLAPGVGEQLDGGDVGVGVGNAAGHQRAGVGLLFADLAQARHKVETRGGVARQPDAERHHHAPIEAGGQQQDADEIHAHADQDVDDDEHHFAHRQRGLHDLGGDAARKFVGIERHALAQHQPVKDPAHAHGEVDSQYLVHHQRVQRQQHDAQKQDSGDADELAPIHLPELGDRCGRQPIHHAAHHREQERLVDRQQGRGHRQCGDPAAHAVRASPHEGKKAFGGQGGLSQGIGRNTPLKEIE</sequence>
<proteinExistence type="predicted"/>
<dbReference type="AlphaFoldDB" id="A0A645B7D9"/>
<feature type="region of interest" description="Disordered" evidence="1">
    <location>
        <begin position="299"/>
        <end position="360"/>
    </location>
</feature>
<gene>
    <name evidence="2" type="ORF">SDC9_108228</name>
</gene>